<evidence type="ECO:0000313" key="5">
    <source>
        <dbReference type="EMBL" id="CAB5034802.1"/>
    </source>
</evidence>
<protein>
    <submittedName>
        <fullName evidence="5">Unannotated protein</fullName>
    </submittedName>
</protein>
<reference evidence="5" key="1">
    <citation type="submission" date="2020-05" db="EMBL/GenBank/DDBJ databases">
        <authorList>
            <person name="Chiriac C."/>
            <person name="Salcher M."/>
            <person name="Ghai R."/>
            <person name="Kavagutti S V."/>
        </authorList>
    </citation>
    <scope>NUCLEOTIDE SEQUENCE</scope>
</reference>
<dbReference type="InterPro" id="IPR036819">
    <property type="entry name" value="Subtilisin_inhibitor-like_sf"/>
</dbReference>
<dbReference type="EMBL" id="CAFBQA010000005">
    <property type="protein sequence ID" value="CAB5034802.1"/>
    <property type="molecule type" value="Genomic_DNA"/>
</dbReference>
<accession>A0A6J7S1X1</accession>
<feature type="domain" description="Subtilisin inhibitor" evidence="1">
    <location>
        <begin position="40"/>
        <end position="107"/>
    </location>
</feature>
<sequence length="136" mass="14801">MNPLRVTFAILFAFSLLTCTSQTASAATTVSKLKIVYQESSDSPKVTWTLNCKPNSGTFPGVAVACKKLTSLKVPFAKPPADQMCSEIYGGDQTAVITGTWLGKKVSRKFSRVNGCEIDTWESFYPILPRVQGVTQ</sequence>
<proteinExistence type="predicted"/>
<evidence type="ECO:0000313" key="4">
    <source>
        <dbReference type="EMBL" id="CAB4888175.1"/>
    </source>
</evidence>
<dbReference type="SUPFAM" id="SSF55399">
    <property type="entry name" value="Subtilisin inhibitor"/>
    <property type="match status" value="1"/>
</dbReference>
<gene>
    <name evidence="2" type="ORF">UFOPK2593_00202</name>
    <name evidence="3" type="ORF">UFOPK2894_00243</name>
    <name evidence="4" type="ORF">UFOPK3492_00104</name>
    <name evidence="5" type="ORF">UFOPK4234_00205</name>
    <name evidence="6" type="ORF">UFOPK4295_00343</name>
</gene>
<evidence type="ECO:0000313" key="3">
    <source>
        <dbReference type="EMBL" id="CAB4765846.1"/>
    </source>
</evidence>
<dbReference type="GO" id="GO:0004867">
    <property type="term" value="F:serine-type endopeptidase inhibitor activity"/>
    <property type="evidence" value="ECO:0007669"/>
    <property type="project" value="InterPro"/>
</dbReference>
<name>A0A6J7S1X1_9ZZZZ</name>
<dbReference type="Gene3D" id="3.30.350.10">
    <property type="entry name" value="Subtilisin inhibitor-like"/>
    <property type="match status" value="1"/>
</dbReference>
<dbReference type="EMBL" id="CAEZXW010000006">
    <property type="protein sequence ID" value="CAB4693592.1"/>
    <property type="molecule type" value="Genomic_DNA"/>
</dbReference>
<dbReference type="AlphaFoldDB" id="A0A6J7S1X1"/>
<dbReference type="EMBL" id="CAEZZQ010000009">
    <property type="protein sequence ID" value="CAB4765846.1"/>
    <property type="molecule type" value="Genomic_DNA"/>
</dbReference>
<dbReference type="InterPro" id="IPR023549">
    <property type="entry name" value="Subtilisin_inhibitor"/>
</dbReference>
<dbReference type="EMBL" id="CAFBQF010000011">
    <property type="protein sequence ID" value="CAB5046087.1"/>
    <property type="molecule type" value="Genomic_DNA"/>
</dbReference>
<organism evidence="5">
    <name type="scientific">freshwater metagenome</name>
    <dbReference type="NCBI Taxonomy" id="449393"/>
    <lineage>
        <taxon>unclassified sequences</taxon>
        <taxon>metagenomes</taxon>
        <taxon>ecological metagenomes</taxon>
    </lineage>
</organism>
<dbReference type="EMBL" id="CAFBMD010000003">
    <property type="protein sequence ID" value="CAB4888175.1"/>
    <property type="molecule type" value="Genomic_DNA"/>
</dbReference>
<evidence type="ECO:0000313" key="6">
    <source>
        <dbReference type="EMBL" id="CAB5046087.1"/>
    </source>
</evidence>
<dbReference type="Pfam" id="PF00720">
    <property type="entry name" value="SSI"/>
    <property type="match status" value="1"/>
</dbReference>
<evidence type="ECO:0000313" key="2">
    <source>
        <dbReference type="EMBL" id="CAB4693592.1"/>
    </source>
</evidence>
<evidence type="ECO:0000259" key="1">
    <source>
        <dbReference type="Pfam" id="PF00720"/>
    </source>
</evidence>